<dbReference type="PANTHER" id="PTHR42985:SF40">
    <property type="entry name" value="LD47995P-RELATED"/>
    <property type="match status" value="1"/>
</dbReference>
<feature type="transmembrane region" description="Helical" evidence="12">
    <location>
        <begin position="306"/>
        <end position="333"/>
    </location>
</feature>
<comment type="subcellular location">
    <subcellularLocation>
        <location evidence="1">Cell membrane</location>
        <topology evidence="1">Multi-pass membrane protein</topology>
    </subcellularLocation>
</comment>
<feature type="transmembrane region" description="Helical" evidence="12">
    <location>
        <begin position="532"/>
        <end position="549"/>
    </location>
</feature>
<dbReference type="AlphaFoldDB" id="A0A7W5E105"/>
<keyword evidence="4" id="KW-1003">Cell membrane</keyword>
<keyword evidence="6 12" id="KW-1133">Transmembrane helix</keyword>
<evidence type="ECO:0000256" key="1">
    <source>
        <dbReference type="ARBA" id="ARBA00004651"/>
    </source>
</evidence>
<evidence type="ECO:0000256" key="3">
    <source>
        <dbReference type="ARBA" id="ARBA00022448"/>
    </source>
</evidence>
<dbReference type="Gene3D" id="1.20.1730.10">
    <property type="entry name" value="Sodium/glucose cotransporter"/>
    <property type="match status" value="1"/>
</dbReference>
<evidence type="ECO:0000256" key="5">
    <source>
        <dbReference type="ARBA" id="ARBA00022692"/>
    </source>
</evidence>
<dbReference type="PROSITE" id="PS50283">
    <property type="entry name" value="NA_SOLUT_SYMP_3"/>
    <property type="match status" value="1"/>
</dbReference>
<proteinExistence type="inferred from homology"/>
<evidence type="ECO:0000313" key="13">
    <source>
        <dbReference type="EMBL" id="MBB3207302.1"/>
    </source>
</evidence>
<keyword evidence="5 12" id="KW-0812">Transmembrane</keyword>
<dbReference type="RefSeq" id="WP_184305670.1">
    <property type="nucleotide sequence ID" value="NZ_JACHXU010000010.1"/>
</dbReference>
<keyword evidence="3" id="KW-0813">Transport</keyword>
<feature type="transmembrane region" description="Helical" evidence="12">
    <location>
        <begin position="425"/>
        <end position="445"/>
    </location>
</feature>
<reference evidence="13 14" key="1">
    <citation type="submission" date="2020-08" db="EMBL/GenBank/DDBJ databases">
        <title>Genomic Encyclopedia of Type Strains, Phase III (KMG-III): the genomes of soil and plant-associated and newly described type strains.</title>
        <authorList>
            <person name="Whitman W."/>
        </authorList>
    </citation>
    <scope>NUCLEOTIDE SEQUENCE [LARGE SCALE GENOMIC DNA]</scope>
    <source>
        <strain evidence="13 14">CECT 8075</strain>
    </source>
</reference>
<feature type="transmembrane region" description="Helical" evidence="12">
    <location>
        <begin position="73"/>
        <end position="92"/>
    </location>
</feature>
<keyword evidence="14" id="KW-1185">Reference proteome</keyword>
<evidence type="ECO:0000256" key="8">
    <source>
        <dbReference type="ARBA" id="ARBA00023065"/>
    </source>
</evidence>
<organism evidence="13 14">
    <name type="scientific">Aporhodopirellula rubra</name>
    <dbReference type="NCBI Taxonomy" id="980271"/>
    <lineage>
        <taxon>Bacteria</taxon>
        <taxon>Pseudomonadati</taxon>
        <taxon>Planctomycetota</taxon>
        <taxon>Planctomycetia</taxon>
        <taxon>Pirellulales</taxon>
        <taxon>Pirellulaceae</taxon>
        <taxon>Aporhodopirellula</taxon>
    </lineage>
</organism>
<dbReference type="GO" id="GO:0015293">
    <property type="term" value="F:symporter activity"/>
    <property type="evidence" value="ECO:0007669"/>
    <property type="project" value="TreeGrafter"/>
</dbReference>
<feature type="transmembrane region" description="Helical" evidence="12">
    <location>
        <begin position="468"/>
        <end position="492"/>
    </location>
</feature>
<gene>
    <name evidence="13" type="ORF">FHS27_003123</name>
</gene>
<dbReference type="GO" id="GO:0006814">
    <property type="term" value="P:sodium ion transport"/>
    <property type="evidence" value="ECO:0007669"/>
    <property type="project" value="UniProtKB-KW"/>
</dbReference>
<evidence type="ECO:0000256" key="7">
    <source>
        <dbReference type="ARBA" id="ARBA00023053"/>
    </source>
</evidence>
<evidence type="ECO:0000256" key="4">
    <source>
        <dbReference type="ARBA" id="ARBA00022475"/>
    </source>
</evidence>
<feature type="transmembrane region" description="Helical" evidence="12">
    <location>
        <begin position="129"/>
        <end position="149"/>
    </location>
</feature>
<evidence type="ECO:0000256" key="9">
    <source>
        <dbReference type="ARBA" id="ARBA00023136"/>
    </source>
</evidence>
<name>A0A7W5E105_9BACT</name>
<dbReference type="PANTHER" id="PTHR42985">
    <property type="entry name" value="SODIUM-COUPLED MONOCARBOXYLATE TRANSPORTER"/>
    <property type="match status" value="1"/>
</dbReference>
<dbReference type="Pfam" id="PF00474">
    <property type="entry name" value="SSF"/>
    <property type="match status" value="1"/>
</dbReference>
<feature type="transmembrane region" description="Helical" evidence="12">
    <location>
        <begin position="264"/>
        <end position="286"/>
    </location>
</feature>
<sequence length="587" mass="65446">MLTIYDYVVIAFFFLFMLSLGPIFKRYSKNDSDFFRGGGQMLWWMVGASAFMTQFSAWTFTGAASKAYQDGTLVALIFFANAVGFFCNYVWFAPRFRRMRIVSPIEAVRERFGAVNEQVFTWLQIPMSLVYAAIWLNGLAVFSTAVFGFDMTQTIWVVGIVVIVLSVAGGSWAICAGDFVQLLILMAVSIVTAFMVLGHADIGGFSGLIEKVPTHHFNWTEVARPQIIWFWIIATFVKQFVIINNMQDSYRYLGVKDEHQSRKAALLASGLMLVGPIIWFIPPMAARVLSPDLSVEFPMLKNPAEASYIFAAMKVLPVGMMGLLVCGLFAATISSMDSGLNRNAGIFVRSFYQRVRPNTSPTHLLLAGRVASTVFGVLIILIAIFISQLKDLDLFNVMLLFSGLIAIPYVMPLLWGMIVKNTPSWSGWSTVLIGLTVSLVIKYLIDPVWFGEAFGFDGELSPRELNDYFYFFGILANVVVCSVWFLFTSLFNNMSSPEHRERVDNFFTAMRTPIDFAKEVGEAKDHVQSKTLSVLCYIYGGFVSLMAFVPNLPSGRIAFLFCGGLIGGVGFLLHRASRKGTKPLTKN</sequence>
<dbReference type="Proteomes" id="UP000536179">
    <property type="component" value="Unassembled WGS sequence"/>
</dbReference>
<dbReference type="InterPro" id="IPR038377">
    <property type="entry name" value="Na/Glc_symporter_sf"/>
</dbReference>
<evidence type="ECO:0000256" key="12">
    <source>
        <dbReference type="SAM" id="Phobius"/>
    </source>
</evidence>
<comment type="similarity">
    <text evidence="2 11">Belongs to the sodium:solute symporter (SSF) (TC 2.A.21) family.</text>
</comment>
<feature type="transmembrane region" description="Helical" evidence="12">
    <location>
        <begin position="398"/>
        <end position="418"/>
    </location>
</feature>
<feature type="transmembrane region" description="Helical" evidence="12">
    <location>
        <begin position="6"/>
        <end position="24"/>
    </location>
</feature>
<keyword evidence="7" id="KW-0915">Sodium</keyword>
<evidence type="ECO:0000256" key="11">
    <source>
        <dbReference type="RuleBase" id="RU362091"/>
    </source>
</evidence>
<keyword evidence="9 12" id="KW-0472">Membrane</keyword>
<evidence type="ECO:0000313" key="14">
    <source>
        <dbReference type="Proteomes" id="UP000536179"/>
    </source>
</evidence>
<dbReference type="InterPro" id="IPR001734">
    <property type="entry name" value="Na/solute_symporter"/>
</dbReference>
<comment type="caution">
    <text evidence="13">The sequence shown here is derived from an EMBL/GenBank/DDBJ whole genome shotgun (WGS) entry which is preliminary data.</text>
</comment>
<dbReference type="GO" id="GO:0005886">
    <property type="term" value="C:plasma membrane"/>
    <property type="evidence" value="ECO:0007669"/>
    <property type="project" value="UniProtKB-SubCell"/>
</dbReference>
<feature type="transmembrane region" description="Helical" evidence="12">
    <location>
        <begin position="182"/>
        <end position="206"/>
    </location>
</feature>
<feature type="transmembrane region" description="Helical" evidence="12">
    <location>
        <begin position="364"/>
        <end position="386"/>
    </location>
</feature>
<accession>A0A7W5E105</accession>
<dbReference type="EMBL" id="JACHXU010000010">
    <property type="protein sequence ID" value="MBB3207302.1"/>
    <property type="molecule type" value="Genomic_DNA"/>
</dbReference>
<dbReference type="InterPro" id="IPR051163">
    <property type="entry name" value="Sodium:Solute_Symporter_SSF"/>
</dbReference>
<feature type="transmembrane region" description="Helical" evidence="12">
    <location>
        <begin position="155"/>
        <end position="175"/>
    </location>
</feature>
<feature type="transmembrane region" description="Helical" evidence="12">
    <location>
        <begin position="555"/>
        <end position="573"/>
    </location>
</feature>
<evidence type="ECO:0000256" key="6">
    <source>
        <dbReference type="ARBA" id="ARBA00022989"/>
    </source>
</evidence>
<keyword evidence="10" id="KW-0739">Sodium transport</keyword>
<protein>
    <submittedName>
        <fullName evidence="13">Na+/proline symporter</fullName>
    </submittedName>
</protein>
<feature type="transmembrane region" description="Helical" evidence="12">
    <location>
        <begin position="226"/>
        <end position="243"/>
    </location>
</feature>
<evidence type="ECO:0000256" key="10">
    <source>
        <dbReference type="ARBA" id="ARBA00023201"/>
    </source>
</evidence>
<evidence type="ECO:0000256" key="2">
    <source>
        <dbReference type="ARBA" id="ARBA00006434"/>
    </source>
</evidence>
<feature type="transmembrane region" description="Helical" evidence="12">
    <location>
        <begin position="42"/>
        <end position="61"/>
    </location>
</feature>
<keyword evidence="8" id="KW-0406">Ion transport</keyword>